<dbReference type="PROSITE" id="PS51225">
    <property type="entry name" value="MARVEL"/>
    <property type="match status" value="1"/>
</dbReference>
<dbReference type="STRING" id="75743.A0A401P0L6"/>
<evidence type="ECO:0000313" key="15">
    <source>
        <dbReference type="Proteomes" id="UP000288216"/>
    </source>
</evidence>
<evidence type="ECO:0000256" key="9">
    <source>
        <dbReference type="ARBA" id="ARBA00050024"/>
    </source>
</evidence>
<dbReference type="OMA" id="MYATAFI"/>
<accession>A0A401P0L6</accession>
<evidence type="ECO:0000256" key="10">
    <source>
        <dbReference type="ARBA" id="ARBA00050050"/>
    </source>
</evidence>
<evidence type="ECO:0000256" key="2">
    <source>
        <dbReference type="ARBA" id="ARBA00011815"/>
    </source>
</evidence>
<evidence type="ECO:0000256" key="8">
    <source>
        <dbReference type="ARBA" id="ARBA00049979"/>
    </source>
</evidence>
<keyword evidence="5 12" id="KW-1133">Transmembrane helix</keyword>
<evidence type="ECO:0000256" key="1">
    <source>
        <dbReference type="ARBA" id="ARBA00004424"/>
    </source>
</evidence>
<dbReference type="InterPro" id="IPR013295">
    <property type="entry name" value="MAL"/>
</dbReference>
<dbReference type="EMBL" id="BFAA01001516">
    <property type="protein sequence ID" value="GCB66659.1"/>
    <property type="molecule type" value="Genomic_DNA"/>
</dbReference>
<organism evidence="14 15">
    <name type="scientific">Scyliorhinus torazame</name>
    <name type="common">Cloudy catshark</name>
    <name type="synonym">Catulus torazame</name>
    <dbReference type="NCBI Taxonomy" id="75743"/>
    <lineage>
        <taxon>Eukaryota</taxon>
        <taxon>Metazoa</taxon>
        <taxon>Chordata</taxon>
        <taxon>Craniata</taxon>
        <taxon>Vertebrata</taxon>
        <taxon>Chondrichthyes</taxon>
        <taxon>Elasmobranchii</taxon>
        <taxon>Galeomorphii</taxon>
        <taxon>Galeoidea</taxon>
        <taxon>Carcharhiniformes</taxon>
        <taxon>Scyliorhinidae</taxon>
        <taxon>Scyliorhinus</taxon>
    </lineage>
</organism>
<keyword evidence="4 11" id="KW-0812">Transmembrane</keyword>
<dbReference type="PANTHER" id="PTHR22776">
    <property type="entry name" value="MARVEL-CONTAINING POTENTIAL LIPID RAFT-ASSOCIATED PROTEIN"/>
    <property type="match status" value="1"/>
</dbReference>
<keyword evidence="6 11" id="KW-0472">Membrane</keyword>
<evidence type="ECO:0000313" key="14">
    <source>
        <dbReference type="EMBL" id="GCB66659.1"/>
    </source>
</evidence>
<gene>
    <name evidence="14" type="ORF">scyTo_0005001</name>
</gene>
<dbReference type="InterPro" id="IPR050578">
    <property type="entry name" value="MARVEL-CKLF_proteins"/>
</dbReference>
<dbReference type="GO" id="GO:0019911">
    <property type="term" value="F:structural constituent of myelin sheath"/>
    <property type="evidence" value="ECO:0007669"/>
    <property type="project" value="TreeGrafter"/>
</dbReference>
<evidence type="ECO:0000256" key="3">
    <source>
        <dbReference type="ARBA" id="ARBA00022475"/>
    </source>
</evidence>
<proteinExistence type="inferred from homology"/>
<name>A0A401P0L6_SCYTO</name>
<feature type="transmembrane region" description="Helical" evidence="12">
    <location>
        <begin position="69"/>
        <end position="92"/>
    </location>
</feature>
<feature type="transmembrane region" description="Helical" evidence="12">
    <location>
        <begin position="144"/>
        <end position="166"/>
    </location>
</feature>
<evidence type="ECO:0000259" key="13">
    <source>
        <dbReference type="PROSITE" id="PS51225"/>
    </source>
</evidence>
<comment type="subcellular location">
    <subcellularLocation>
        <location evidence="1">Apical cell membrane</location>
        <topology evidence="1">Multi-pass membrane protein</topology>
    </subcellularLocation>
    <subcellularLocation>
        <location evidence="8">Myelin membrane</location>
        <topology evidence="8">Multi-pass membrane protein</topology>
    </subcellularLocation>
</comment>
<comment type="subunit">
    <text evidence="2">Forms oligomers.</text>
</comment>
<feature type="domain" description="MARVEL" evidence="13">
    <location>
        <begin position="34"/>
        <end position="169"/>
    </location>
</feature>
<protein>
    <recommendedName>
        <fullName evidence="9">Plasmolipin</fullName>
    </recommendedName>
    <alternativeName>
        <fullName evidence="10">Plasma membrane proteolipid</fullName>
    </alternativeName>
</protein>
<comment type="caution">
    <text evidence="14">The sequence shown here is derived from an EMBL/GenBank/DDBJ whole genome shotgun (WGS) entry which is preliminary data.</text>
</comment>
<dbReference type="OrthoDB" id="6258237at2759"/>
<evidence type="ECO:0000256" key="7">
    <source>
        <dbReference type="ARBA" id="ARBA00034721"/>
    </source>
</evidence>
<dbReference type="GO" id="GO:0016324">
    <property type="term" value="C:apical plasma membrane"/>
    <property type="evidence" value="ECO:0007669"/>
    <property type="project" value="UniProtKB-SubCell"/>
</dbReference>
<feature type="transmembrane region" description="Helical" evidence="12">
    <location>
        <begin position="34"/>
        <end position="57"/>
    </location>
</feature>
<evidence type="ECO:0000256" key="12">
    <source>
        <dbReference type="SAM" id="Phobius"/>
    </source>
</evidence>
<dbReference type="InterPro" id="IPR008253">
    <property type="entry name" value="Marvel"/>
</dbReference>
<comment type="similarity">
    <text evidence="7">Belongs to the MAL family.</text>
</comment>
<dbReference type="GO" id="GO:0043209">
    <property type="term" value="C:myelin sheath"/>
    <property type="evidence" value="ECO:0007669"/>
    <property type="project" value="UniProtKB-SubCell"/>
</dbReference>
<evidence type="ECO:0000256" key="11">
    <source>
        <dbReference type="PROSITE-ProRule" id="PRU00581"/>
    </source>
</evidence>
<reference evidence="14 15" key="1">
    <citation type="journal article" date="2018" name="Nat. Ecol. Evol.">
        <title>Shark genomes provide insights into elasmobranch evolution and the origin of vertebrates.</title>
        <authorList>
            <person name="Hara Y"/>
            <person name="Yamaguchi K"/>
            <person name="Onimaru K"/>
            <person name="Kadota M"/>
            <person name="Koyanagi M"/>
            <person name="Keeley SD"/>
            <person name="Tatsumi K"/>
            <person name="Tanaka K"/>
            <person name="Motone F"/>
            <person name="Kageyama Y"/>
            <person name="Nozu R"/>
            <person name="Adachi N"/>
            <person name="Nishimura O"/>
            <person name="Nakagawa R"/>
            <person name="Tanegashima C"/>
            <person name="Kiyatake I"/>
            <person name="Matsumoto R"/>
            <person name="Murakumo K"/>
            <person name="Nishida K"/>
            <person name="Terakita A"/>
            <person name="Kuratani S"/>
            <person name="Sato K"/>
            <person name="Hyodo S Kuraku.S."/>
        </authorList>
    </citation>
    <scope>NUCLEOTIDE SEQUENCE [LARGE SCALE GENOMIC DNA]</scope>
</reference>
<dbReference type="PANTHER" id="PTHR22776:SF9">
    <property type="entry name" value="PLASMOLIPIN"/>
    <property type="match status" value="1"/>
</dbReference>
<evidence type="ECO:0000256" key="6">
    <source>
        <dbReference type="ARBA" id="ARBA00023136"/>
    </source>
</evidence>
<dbReference type="GO" id="GO:0042552">
    <property type="term" value="P:myelination"/>
    <property type="evidence" value="ECO:0007669"/>
    <property type="project" value="TreeGrafter"/>
</dbReference>
<dbReference type="Proteomes" id="UP000288216">
    <property type="component" value="Unassembled WGS sequence"/>
</dbReference>
<dbReference type="PRINTS" id="PR01884">
    <property type="entry name" value="MALPROTEIN"/>
</dbReference>
<keyword evidence="15" id="KW-1185">Reference proteome</keyword>
<sequence>MADFPDKVNTQTSTRTSSNTISPRFSSIGLDIQFLKSSIGILMIVELVFGLLVWALIAGSTISTGDGAFGWVIFVAIFLWILTIVIFIFYLLSLTPKLPMVPWLHLSLYFNLGATVLYLTAFITNASSVDPTSIKGSYRYNNRAAAAFFAGVVMISYGVSTFLYFLSLRGRGSNAATSQATGSNSA</sequence>
<keyword evidence="3" id="KW-1003">Cell membrane</keyword>
<feature type="transmembrane region" description="Helical" evidence="12">
    <location>
        <begin position="104"/>
        <end position="124"/>
    </location>
</feature>
<dbReference type="Pfam" id="PF01284">
    <property type="entry name" value="MARVEL"/>
    <property type="match status" value="1"/>
</dbReference>
<evidence type="ECO:0000256" key="5">
    <source>
        <dbReference type="ARBA" id="ARBA00022989"/>
    </source>
</evidence>
<dbReference type="AlphaFoldDB" id="A0A401P0L6"/>
<evidence type="ECO:0000256" key="4">
    <source>
        <dbReference type="ARBA" id="ARBA00022692"/>
    </source>
</evidence>